<evidence type="ECO:0000256" key="4">
    <source>
        <dbReference type="ARBA" id="ARBA00022833"/>
    </source>
</evidence>
<protein>
    <submittedName>
        <fullName evidence="6">Glyoxylase-like metal-dependent hydrolase (Beta-lactamase superfamily II)</fullName>
    </submittedName>
</protein>
<dbReference type="GO" id="GO:0017001">
    <property type="term" value="P:antibiotic catabolic process"/>
    <property type="evidence" value="ECO:0007669"/>
    <property type="project" value="InterPro"/>
</dbReference>
<organism evidence="6 7">
    <name type="scientific">Micrococcus endophyticus</name>
    <dbReference type="NCBI Taxonomy" id="455343"/>
    <lineage>
        <taxon>Bacteria</taxon>
        <taxon>Bacillati</taxon>
        <taxon>Actinomycetota</taxon>
        <taxon>Actinomycetes</taxon>
        <taxon>Micrococcales</taxon>
        <taxon>Micrococcaceae</taxon>
        <taxon>Micrococcus</taxon>
    </lineage>
</organism>
<keyword evidence="3 6" id="KW-0378">Hydrolase</keyword>
<evidence type="ECO:0000256" key="1">
    <source>
        <dbReference type="ARBA" id="ARBA00001947"/>
    </source>
</evidence>
<dbReference type="RefSeq" id="WP_184173590.1">
    <property type="nucleotide sequence ID" value="NZ_BAABAG010000006.1"/>
</dbReference>
<feature type="domain" description="Metallo-beta-lactamase" evidence="5">
    <location>
        <begin position="31"/>
        <end position="196"/>
    </location>
</feature>
<dbReference type="SMART" id="SM00849">
    <property type="entry name" value="Lactamase_B"/>
    <property type="match status" value="1"/>
</dbReference>
<dbReference type="GO" id="GO:0008800">
    <property type="term" value="F:beta-lactamase activity"/>
    <property type="evidence" value="ECO:0007669"/>
    <property type="project" value="InterPro"/>
</dbReference>
<dbReference type="PANTHER" id="PTHR23131">
    <property type="entry name" value="ENDORIBONUCLEASE LACTB2"/>
    <property type="match status" value="1"/>
</dbReference>
<keyword evidence="7" id="KW-1185">Reference proteome</keyword>
<dbReference type="PROSITE" id="PS00743">
    <property type="entry name" value="BETA_LACTAMASE_B_1"/>
    <property type="match status" value="1"/>
</dbReference>
<dbReference type="SUPFAM" id="SSF56281">
    <property type="entry name" value="Metallo-hydrolase/oxidoreductase"/>
    <property type="match status" value="1"/>
</dbReference>
<evidence type="ECO:0000313" key="7">
    <source>
        <dbReference type="Proteomes" id="UP000567246"/>
    </source>
</evidence>
<gene>
    <name evidence="6" type="ORF">HDA33_002425</name>
</gene>
<dbReference type="GO" id="GO:0008270">
    <property type="term" value="F:zinc ion binding"/>
    <property type="evidence" value="ECO:0007669"/>
    <property type="project" value="InterPro"/>
</dbReference>
<evidence type="ECO:0000256" key="2">
    <source>
        <dbReference type="ARBA" id="ARBA00022723"/>
    </source>
</evidence>
<dbReference type="CDD" id="cd16278">
    <property type="entry name" value="metallo-hydrolase-like_MBL-fold"/>
    <property type="match status" value="1"/>
</dbReference>
<evidence type="ECO:0000259" key="5">
    <source>
        <dbReference type="SMART" id="SM00849"/>
    </source>
</evidence>
<reference evidence="6 7" key="1">
    <citation type="submission" date="2020-08" db="EMBL/GenBank/DDBJ databases">
        <title>Sequencing the genomes of 1000 actinobacteria strains.</title>
        <authorList>
            <person name="Klenk H.-P."/>
        </authorList>
    </citation>
    <scope>NUCLEOTIDE SEQUENCE [LARGE SCALE GENOMIC DNA]</scope>
    <source>
        <strain evidence="6 7">DSM 17945</strain>
    </source>
</reference>
<dbReference type="AlphaFoldDB" id="A0A7W9JL39"/>
<dbReference type="InterPro" id="IPR036388">
    <property type="entry name" value="WH-like_DNA-bd_sf"/>
</dbReference>
<dbReference type="InterPro" id="IPR001018">
    <property type="entry name" value="Beta-lactamase_class-B_CS"/>
</dbReference>
<dbReference type="Proteomes" id="UP000567246">
    <property type="component" value="Unassembled WGS sequence"/>
</dbReference>
<proteinExistence type="predicted"/>
<dbReference type="InterPro" id="IPR036866">
    <property type="entry name" value="RibonucZ/Hydroxyglut_hydro"/>
</dbReference>
<dbReference type="Pfam" id="PF00753">
    <property type="entry name" value="Lactamase_B"/>
    <property type="match status" value="1"/>
</dbReference>
<keyword evidence="4" id="KW-0862">Zinc</keyword>
<dbReference type="Gene3D" id="3.60.15.10">
    <property type="entry name" value="Ribonuclease Z/Hydroxyacylglutathione hydrolase-like"/>
    <property type="match status" value="1"/>
</dbReference>
<keyword evidence="2" id="KW-0479">Metal-binding</keyword>
<dbReference type="InterPro" id="IPR050662">
    <property type="entry name" value="Sec-metab_biosynth-thioest"/>
</dbReference>
<dbReference type="InterPro" id="IPR001279">
    <property type="entry name" value="Metallo-B-lactamas"/>
</dbReference>
<dbReference type="EMBL" id="JACHMW010000001">
    <property type="protein sequence ID" value="MBB5849861.1"/>
    <property type="molecule type" value="Genomic_DNA"/>
</dbReference>
<name>A0A7W9JL39_9MICC</name>
<evidence type="ECO:0000256" key="3">
    <source>
        <dbReference type="ARBA" id="ARBA00022801"/>
    </source>
</evidence>
<accession>A0A7W9JL39</accession>
<dbReference type="PANTHER" id="PTHR23131:SF0">
    <property type="entry name" value="ENDORIBONUCLEASE LACTB2"/>
    <property type="match status" value="1"/>
</dbReference>
<sequence>MTTTPATPGLTPAPLVRCVTAQNPSPMTLAGTNTYVVAAPDSDAAVVVDPGPEDDAAAHLERVRAAAEGRRIALILVTHRHADHTGGVDAFHTATGAPVRAADPDWCRGGAAVLTRDERIDVAGTLVLAWHTPGHTSDSYSFAVPDAGAHGAVITGDTILGSGTTMLDHPDGTLTDYLASLRRLEAAGPLTVLPAHGPVPEPLDVVARDYRHHREGRLAQVSAALAELGEDEAATVTPEHLAPRIYPGLEGTVARVAVQTVAAHLRHLREG</sequence>
<evidence type="ECO:0000313" key="6">
    <source>
        <dbReference type="EMBL" id="MBB5849861.1"/>
    </source>
</evidence>
<comment type="caution">
    <text evidence="6">The sequence shown here is derived from an EMBL/GenBank/DDBJ whole genome shotgun (WGS) entry which is preliminary data.</text>
</comment>
<dbReference type="Gene3D" id="1.10.10.10">
    <property type="entry name" value="Winged helix-like DNA-binding domain superfamily/Winged helix DNA-binding domain"/>
    <property type="match status" value="1"/>
</dbReference>
<comment type="cofactor">
    <cofactor evidence="1">
        <name>Zn(2+)</name>
        <dbReference type="ChEBI" id="CHEBI:29105"/>
    </cofactor>
</comment>